<comment type="cofactor">
    <cofactor evidence="6">
        <name>Mg(2+)</name>
        <dbReference type="ChEBI" id="CHEBI:18420"/>
    </cofactor>
    <cofactor evidence="6">
        <name>Mn(2+)</name>
        <dbReference type="ChEBI" id="CHEBI:29035"/>
    </cofactor>
    <text evidence="6">Mg(2+). Can also accept Mn(2+).</text>
</comment>
<dbReference type="GO" id="GO:0006083">
    <property type="term" value="P:acetate metabolic process"/>
    <property type="evidence" value="ECO:0007669"/>
    <property type="project" value="TreeGrafter"/>
</dbReference>
<proteinExistence type="inferred from homology"/>
<dbReference type="GO" id="GO:0000287">
    <property type="term" value="F:magnesium ion binding"/>
    <property type="evidence" value="ECO:0007669"/>
    <property type="project" value="UniProtKB-UniRule"/>
</dbReference>
<comment type="function">
    <text evidence="6">Catalyzes the formation of acetyl phosphate from acetate and ATP. Can also catalyze the reverse reaction.</text>
</comment>
<dbReference type="PROSITE" id="PS01075">
    <property type="entry name" value="ACETATE_KINASE_1"/>
    <property type="match status" value="1"/>
</dbReference>
<feature type="site" description="Transition state stabilizer" evidence="6">
    <location>
        <position position="180"/>
    </location>
</feature>
<protein>
    <recommendedName>
        <fullName evidence="6">Acetate kinase</fullName>
        <ecNumber evidence="6">2.7.2.1</ecNumber>
    </recommendedName>
    <alternativeName>
        <fullName evidence="6">Acetokinase</fullName>
    </alternativeName>
</protein>
<feature type="site" description="Transition state stabilizer" evidence="6">
    <location>
        <position position="241"/>
    </location>
</feature>
<feature type="binding site" evidence="6">
    <location>
        <begin position="283"/>
        <end position="285"/>
    </location>
    <ligand>
        <name>ATP</name>
        <dbReference type="ChEBI" id="CHEBI:30616"/>
    </ligand>
</feature>
<reference evidence="9" key="1">
    <citation type="submission" date="2017-02" db="EMBL/GenBank/DDBJ databases">
        <authorList>
            <person name="Varghese N."/>
            <person name="Submissions S."/>
        </authorList>
    </citation>
    <scope>NUCLEOTIDE SEQUENCE [LARGE SCALE GENOMIC DNA]</scope>
    <source>
        <strain evidence="9">DSM 24967</strain>
    </source>
</reference>
<keyword evidence="6" id="KW-0460">Magnesium</keyword>
<comment type="subcellular location">
    <subcellularLocation>
        <location evidence="6">Cytoplasm</location>
    </subcellularLocation>
</comment>
<evidence type="ECO:0000313" key="9">
    <source>
        <dbReference type="Proteomes" id="UP000190852"/>
    </source>
</evidence>
<organism evidence="8 9">
    <name type="scientific">Parabacteroides chartae</name>
    <dbReference type="NCBI Taxonomy" id="1037355"/>
    <lineage>
        <taxon>Bacteria</taxon>
        <taxon>Pseudomonadati</taxon>
        <taxon>Bacteroidota</taxon>
        <taxon>Bacteroidia</taxon>
        <taxon>Bacteroidales</taxon>
        <taxon>Tannerellaceae</taxon>
        <taxon>Parabacteroides</taxon>
    </lineage>
</organism>
<dbReference type="NCBIfam" id="TIGR00016">
    <property type="entry name" value="ackA"/>
    <property type="match status" value="1"/>
</dbReference>
<dbReference type="PRINTS" id="PR00471">
    <property type="entry name" value="ACETATEKNASE"/>
</dbReference>
<dbReference type="InterPro" id="IPR004372">
    <property type="entry name" value="Ac/propionate_kinase"/>
</dbReference>
<evidence type="ECO:0000256" key="1">
    <source>
        <dbReference type="ARBA" id="ARBA00008748"/>
    </source>
</evidence>
<dbReference type="Pfam" id="PF00871">
    <property type="entry name" value="Acetate_kinase"/>
    <property type="match status" value="1"/>
</dbReference>
<keyword evidence="3 6" id="KW-0547">Nucleotide-binding</keyword>
<keyword evidence="6" id="KW-0479">Metal-binding</keyword>
<evidence type="ECO:0000256" key="7">
    <source>
        <dbReference type="RuleBase" id="RU003835"/>
    </source>
</evidence>
<evidence type="ECO:0000256" key="3">
    <source>
        <dbReference type="ARBA" id="ARBA00022741"/>
    </source>
</evidence>
<dbReference type="GO" id="GO:0008776">
    <property type="term" value="F:acetate kinase activity"/>
    <property type="evidence" value="ECO:0007669"/>
    <property type="project" value="UniProtKB-UniRule"/>
</dbReference>
<feature type="binding site" evidence="6">
    <location>
        <position position="385"/>
    </location>
    <ligand>
        <name>Mg(2+)</name>
        <dbReference type="ChEBI" id="CHEBI:18420"/>
    </ligand>
</feature>
<dbReference type="SUPFAM" id="SSF53067">
    <property type="entry name" value="Actin-like ATPase domain"/>
    <property type="match status" value="2"/>
</dbReference>
<dbReference type="Gene3D" id="3.30.420.40">
    <property type="match status" value="2"/>
</dbReference>
<dbReference type="EMBL" id="FUYQ01000020">
    <property type="protein sequence ID" value="SKB73328.1"/>
    <property type="molecule type" value="Genomic_DNA"/>
</dbReference>
<feature type="binding site" evidence="6">
    <location>
        <begin position="331"/>
        <end position="335"/>
    </location>
    <ligand>
        <name>ATP</name>
        <dbReference type="ChEBI" id="CHEBI:30616"/>
    </ligand>
</feature>
<keyword evidence="9" id="KW-1185">Reference proteome</keyword>
<dbReference type="HAMAP" id="MF_00020">
    <property type="entry name" value="Acetate_kinase"/>
    <property type="match status" value="1"/>
</dbReference>
<accession>A0A1T5DNN5</accession>
<dbReference type="GO" id="GO:0005524">
    <property type="term" value="F:ATP binding"/>
    <property type="evidence" value="ECO:0007669"/>
    <property type="project" value="UniProtKB-KW"/>
</dbReference>
<comment type="pathway">
    <text evidence="6">Metabolic intermediate biosynthesis; acetyl-CoA biosynthesis; acetyl-CoA from acetate: step 1/2.</text>
</comment>
<keyword evidence="4 6" id="KW-0418">Kinase</keyword>
<dbReference type="EC" id="2.7.2.1" evidence="6"/>
<keyword evidence="2 6" id="KW-0808">Transferase</keyword>
<comment type="subunit">
    <text evidence="6">Homodimer.</text>
</comment>
<dbReference type="InterPro" id="IPR023865">
    <property type="entry name" value="Aliphatic_acid_kinase_CS"/>
</dbReference>
<comment type="similarity">
    <text evidence="1 6 7">Belongs to the acetokinase family.</text>
</comment>
<dbReference type="PANTHER" id="PTHR21060">
    <property type="entry name" value="ACETATE KINASE"/>
    <property type="match status" value="1"/>
</dbReference>
<gene>
    <name evidence="6" type="primary">ackA</name>
    <name evidence="8" type="ORF">SAMN05660349_02543</name>
</gene>
<dbReference type="GO" id="GO:0005737">
    <property type="term" value="C:cytoplasm"/>
    <property type="evidence" value="ECO:0007669"/>
    <property type="project" value="UniProtKB-SubCell"/>
</dbReference>
<keyword evidence="6" id="KW-0963">Cytoplasm</keyword>
<sequence length="400" mass="43615">MIILVLNCGSSSVKYKLFDMSKQEVMAQGGVEKLGLPGSFLKFTLPSGEKVVLEKELPEHNVAIQFILSTLTDNKYGCLKSLNEIDAVGHRVVHGGEKFSSSVRITNEVIGKVVECIDLAPLHNPPNLKGIRAMDAIIPGIPQVAVFDTAFHQTMPDYAYMYGLPYSLYKKYGIRRYGFHGTSHRFVSQRACDILGVPYEKQRIITAHIGNGGSITAIKDGKSIDTTMGLTPVEGLLMGTRCGDVDAGALSFIMDKEGLNAAGLSDLINKQSGVMGLSSISSDMREIEAAIEDGDKKAILTMNVYNYRIKKYIGAYAAALGGLDLLIFTGGVGENQWSTRTAVCREMEFMGIKLDEAKNDHMRGKEMVISTPDSKVTVMVVPTDEELTIAKDTLEILSKE</sequence>
<name>A0A1T5DNN5_9BACT</name>
<feature type="active site" description="Proton donor/acceptor" evidence="6">
    <location>
        <position position="148"/>
    </location>
</feature>
<evidence type="ECO:0000313" key="8">
    <source>
        <dbReference type="EMBL" id="SKB73328.1"/>
    </source>
</evidence>
<dbReference type="PROSITE" id="PS01076">
    <property type="entry name" value="ACETATE_KINASE_2"/>
    <property type="match status" value="1"/>
</dbReference>
<dbReference type="RefSeq" id="WP_079683976.1">
    <property type="nucleotide sequence ID" value="NZ_FUYQ01000020.1"/>
</dbReference>
<evidence type="ECO:0000256" key="5">
    <source>
        <dbReference type="ARBA" id="ARBA00022840"/>
    </source>
</evidence>
<feature type="binding site" evidence="6">
    <location>
        <begin position="208"/>
        <end position="212"/>
    </location>
    <ligand>
        <name>ATP</name>
        <dbReference type="ChEBI" id="CHEBI:30616"/>
    </ligand>
</feature>
<comment type="catalytic activity">
    <reaction evidence="6">
        <text>acetate + ATP = acetyl phosphate + ADP</text>
        <dbReference type="Rhea" id="RHEA:11352"/>
        <dbReference type="ChEBI" id="CHEBI:22191"/>
        <dbReference type="ChEBI" id="CHEBI:30089"/>
        <dbReference type="ChEBI" id="CHEBI:30616"/>
        <dbReference type="ChEBI" id="CHEBI:456216"/>
        <dbReference type="EC" id="2.7.2.1"/>
    </reaction>
</comment>
<feature type="binding site" evidence="6">
    <location>
        <position position="7"/>
    </location>
    <ligand>
        <name>Mg(2+)</name>
        <dbReference type="ChEBI" id="CHEBI:18420"/>
    </ligand>
</feature>
<feature type="binding site" evidence="6">
    <location>
        <position position="91"/>
    </location>
    <ligand>
        <name>substrate</name>
    </ligand>
</feature>
<dbReference type="PANTHER" id="PTHR21060:SF15">
    <property type="entry name" value="ACETATE KINASE-RELATED"/>
    <property type="match status" value="1"/>
</dbReference>
<dbReference type="UniPathway" id="UPA00340">
    <property type="reaction ID" value="UER00458"/>
</dbReference>
<evidence type="ECO:0000256" key="4">
    <source>
        <dbReference type="ARBA" id="ARBA00022777"/>
    </source>
</evidence>
<dbReference type="CDD" id="cd24010">
    <property type="entry name" value="ASKHA_NBD_AcK_PK"/>
    <property type="match status" value="1"/>
</dbReference>
<dbReference type="InterPro" id="IPR043129">
    <property type="entry name" value="ATPase_NBD"/>
</dbReference>
<dbReference type="Proteomes" id="UP000190852">
    <property type="component" value="Unassembled WGS sequence"/>
</dbReference>
<feature type="binding site" evidence="6">
    <location>
        <position position="14"/>
    </location>
    <ligand>
        <name>ATP</name>
        <dbReference type="ChEBI" id="CHEBI:30616"/>
    </ligand>
</feature>
<evidence type="ECO:0000256" key="6">
    <source>
        <dbReference type="HAMAP-Rule" id="MF_00020"/>
    </source>
</evidence>
<evidence type="ECO:0000256" key="2">
    <source>
        <dbReference type="ARBA" id="ARBA00022679"/>
    </source>
</evidence>
<dbReference type="PIRSF" id="PIRSF000722">
    <property type="entry name" value="Acetate_prop_kin"/>
    <property type="match status" value="1"/>
</dbReference>
<dbReference type="AlphaFoldDB" id="A0A1T5DNN5"/>
<keyword evidence="5 6" id="KW-0067">ATP-binding</keyword>
<dbReference type="InterPro" id="IPR000890">
    <property type="entry name" value="Aliphatic_acid_kin_short-chain"/>
</dbReference>
<dbReference type="GO" id="GO:0006085">
    <property type="term" value="P:acetyl-CoA biosynthetic process"/>
    <property type="evidence" value="ECO:0007669"/>
    <property type="project" value="UniProtKB-UniRule"/>
</dbReference>